<dbReference type="NCBIfam" id="TIGR00639">
    <property type="entry name" value="PurN"/>
    <property type="match status" value="1"/>
</dbReference>
<evidence type="ECO:0000313" key="6">
    <source>
        <dbReference type="EMBL" id="NYF99003.1"/>
    </source>
</evidence>
<dbReference type="HAMAP" id="MF_01930">
    <property type="entry name" value="PurN"/>
    <property type="match status" value="1"/>
</dbReference>
<keyword evidence="2 4" id="KW-0808">Transferase</keyword>
<feature type="domain" description="Formyl transferase N-terminal" evidence="5">
    <location>
        <begin position="6"/>
        <end position="183"/>
    </location>
</feature>
<organism evidence="6 7">
    <name type="scientific">Janibacter cremeus</name>
    <dbReference type="NCBI Taxonomy" id="1285192"/>
    <lineage>
        <taxon>Bacteria</taxon>
        <taxon>Bacillati</taxon>
        <taxon>Actinomycetota</taxon>
        <taxon>Actinomycetes</taxon>
        <taxon>Micrococcales</taxon>
        <taxon>Intrasporangiaceae</taxon>
        <taxon>Janibacter</taxon>
    </lineage>
</organism>
<evidence type="ECO:0000256" key="2">
    <source>
        <dbReference type="ARBA" id="ARBA00022679"/>
    </source>
</evidence>
<comment type="pathway">
    <text evidence="1 4">Purine metabolism; IMP biosynthesis via de novo pathway; N(2)-formyl-N(1)-(5-phospho-D-ribosyl)glycinamide from N(1)-(5-phospho-D-ribosyl)glycinamide (10-formyl THF route): step 1/1.</text>
</comment>
<reference evidence="6 7" key="1">
    <citation type="submission" date="2020-07" db="EMBL/GenBank/DDBJ databases">
        <title>Sequencing the genomes of 1000 actinobacteria strains.</title>
        <authorList>
            <person name="Klenk H.-P."/>
        </authorList>
    </citation>
    <scope>NUCLEOTIDE SEQUENCE [LARGE SCALE GENOMIC DNA]</scope>
    <source>
        <strain evidence="6 7">DSM 26154</strain>
    </source>
</reference>
<dbReference type="EC" id="2.1.2.2" evidence="4"/>
<dbReference type="RefSeq" id="WP_185991760.1">
    <property type="nucleotide sequence ID" value="NZ_JACCAE010000001.1"/>
</dbReference>
<evidence type="ECO:0000259" key="5">
    <source>
        <dbReference type="Pfam" id="PF00551"/>
    </source>
</evidence>
<dbReference type="PANTHER" id="PTHR43369">
    <property type="entry name" value="PHOSPHORIBOSYLGLYCINAMIDE FORMYLTRANSFERASE"/>
    <property type="match status" value="1"/>
</dbReference>
<dbReference type="Pfam" id="PF00551">
    <property type="entry name" value="Formyl_trans_N"/>
    <property type="match status" value="1"/>
</dbReference>
<dbReference type="Gene3D" id="3.40.50.170">
    <property type="entry name" value="Formyl transferase, N-terminal domain"/>
    <property type="match status" value="1"/>
</dbReference>
<dbReference type="UniPathway" id="UPA00074">
    <property type="reaction ID" value="UER00126"/>
</dbReference>
<dbReference type="CDD" id="cd08645">
    <property type="entry name" value="FMT_core_GART"/>
    <property type="match status" value="1"/>
</dbReference>
<dbReference type="InterPro" id="IPR036477">
    <property type="entry name" value="Formyl_transf_N_sf"/>
</dbReference>
<sequence>MRRPLRLLVLVSGSGSLLQALLDAQAAGALPVEVVAVGADRAGCAGLERAEAAGVPTFVEAVCAHADRTAWDAALAERVREHTPDLVVTAGFMKILGPATLGSATFLNTHPALLPSFPGAHGVRDALAHGVRVTGSTAHLVDAGVDTGPIIEQRVVEITDEDTQESLHERIKVVEREMLVDVVTAMATGGWRVEGRRCLVG</sequence>
<feature type="active site" description="Proton donor" evidence="4">
    <location>
        <position position="110"/>
    </location>
</feature>
<evidence type="ECO:0000256" key="3">
    <source>
        <dbReference type="ARBA" id="ARBA00022755"/>
    </source>
</evidence>
<dbReference type="InterPro" id="IPR002376">
    <property type="entry name" value="Formyl_transf_N"/>
</dbReference>
<comment type="caution">
    <text evidence="4">Lacks conserved residue(s) required for the propagation of feature annotation.</text>
</comment>
<dbReference type="GO" id="GO:0005829">
    <property type="term" value="C:cytosol"/>
    <property type="evidence" value="ECO:0007669"/>
    <property type="project" value="TreeGrafter"/>
</dbReference>
<evidence type="ECO:0000256" key="1">
    <source>
        <dbReference type="ARBA" id="ARBA00005054"/>
    </source>
</evidence>
<dbReference type="GO" id="GO:0004644">
    <property type="term" value="F:phosphoribosylglycinamide formyltransferase activity"/>
    <property type="evidence" value="ECO:0007669"/>
    <property type="project" value="UniProtKB-UniRule"/>
</dbReference>
<gene>
    <name evidence="4" type="primary">purN</name>
    <name evidence="6" type="ORF">BJY20_002395</name>
</gene>
<dbReference type="EMBL" id="JACCAE010000001">
    <property type="protein sequence ID" value="NYF99003.1"/>
    <property type="molecule type" value="Genomic_DNA"/>
</dbReference>
<comment type="catalytic activity">
    <reaction evidence="4">
        <text>N(1)-(5-phospho-beta-D-ribosyl)glycinamide + (6R)-10-formyltetrahydrofolate = N(2)-formyl-N(1)-(5-phospho-beta-D-ribosyl)glycinamide + (6S)-5,6,7,8-tetrahydrofolate + H(+)</text>
        <dbReference type="Rhea" id="RHEA:15053"/>
        <dbReference type="ChEBI" id="CHEBI:15378"/>
        <dbReference type="ChEBI" id="CHEBI:57453"/>
        <dbReference type="ChEBI" id="CHEBI:143788"/>
        <dbReference type="ChEBI" id="CHEBI:147286"/>
        <dbReference type="ChEBI" id="CHEBI:195366"/>
        <dbReference type="EC" id="2.1.2.2"/>
    </reaction>
</comment>
<keyword evidence="3 4" id="KW-0658">Purine biosynthesis</keyword>
<dbReference type="PANTHER" id="PTHR43369:SF2">
    <property type="entry name" value="PHOSPHORIBOSYLGLYCINAMIDE FORMYLTRANSFERASE"/>
    <property type="match status" value="1"/>
</dbReference>
<dbReference type="GO" id="GO:0006189">
    <property type="term" value="P:'de novo' IMP biosynthetic process"/>
    <property type="evidence" value="ECO:0007669"/>
    <property type="project" value="UniProtKB-UniRule"/>
</dbReference>
<comment type="function">
    <text evidence="4">Catalyzes the transfer of a formyl group from 10-formyltetrahydrofolate to 5-phospho-ribosyl-glycinamide (GAR), producing 5-phospho-ribosyl-N-formylglycinamide (FGAR) and tetrahydrofolate.</text>
</comment>
<feature type="binding site" evidence="4">
    <location>
        <position position="108"/>
    </location>
    <ligand>
        <name>(6R)-10-formyltetrahydrofolate</name>
        <dbReference type="ChEBI" id="CHEBI:195366"/>
    </ligand>
</feature>
<feature type="binding site" evidence="4">
    <location>
        <begin position="93"/>
        <end position="96"/>
    </location>
    <ligand>
        <name>(6R)-10-formyltetrahydrofolate</name>
        <dbReference type="ChEBI" id="CHEBI:195366"/>
    </ligand>
</feature>
<dbReference type="FunFam" id="3.40.50.170:FF:000008">
    <property type="entry name" value="Phosphoribosylglycinamide formyltransferase"/>
    <property type="match status" value="1"/>
</dbReference>
<accession>A0A852VWH8</accession>
<protein>
    <recommendedName>
        <fullName evidence="4">Phosphoribosylglycinamide formyltransferase</fullName>
        <ecNumber evidence="4">2.1.2.2</ecNumber>
    </recommendedName>
    <alternativeName>
        <fullName evidence="4">5'-phosphoribosylglycinamide transformylase</fullName>
    </alternativeName>
    <alternativeName>
        <fullName evidence="4">GAR transformylase</fullName>
        <shortName evidence="4">GART</shortName>
    </alternativeName>
</protein>
<dbReference type="AlphaFoldDB" id="A0A852VWH8"/>
<comment type="caution">
    <text evidence="6">The sequence shown here is derived from an EMBL/GenBank/DDBJ whole genome shotgun (WGS) entry which is preliminary data.</text>
</comment>
<dbReference type="InterPro" id="IPR004607">
    <property type="entry name" value="GART"/>
</dbReference>
<dbReference type="Proteomes" id="UP000554054">
    <property type="component" value="Unassembled WGS sequence"/>
</dbReference>
<proteinExistence type="inferred from homology"/>
<feature type="binding site" evidence="4">
    <location>
        <position position="68"/>
    </location>
    <ligand>
        <name>(6R)-10-formyltetrahydrofolate</name>
        <dbReference type="ChEBI" id="CHEBI:195366"/>
    </ligand>
</feature>
<evidence type="ECO:0000256" key="4">
    <source>
        <dbReference type="HAMAP-Rule" id="MF_01930"/>
    </source>
</evidence>
<evidence type="ECO:0000313" key="7">
    <source>
        <dbReference type="Proteomes" id="UP000554054"/>
    </source>
</evidence>
<dbReference type="SUPFAM" id="SSF53328">
    <property type="entry name" value="Formyltransferase"/>
    <property type="match status" value="1"/>
</dbReference>
<feature type="site" description="Raises pKa of active site His" evidence="4">
    <location>
        <position position="146"/>
    </location>
</feature>
<name>A0A852VWH8_9MICO</name>
<keyword evidence="7" id="KW-1185">Reference proteome</keyword>
<comment type="similarity">
    <text evidence="4">Belongs to the GART family.</text>
</comment>